<feature type="compositionally biased region" description="Basic residues" evidence="1">
    <location>
        <begin position="467"/>
        <end position="482"/>
    </location>
</feature>
<evidence type="ECO:0000313" key="2">
    <source>
        <dbReference type="EMBL" id="KAG2443341.1"/>
    </source>
</evidence>
<dbReference type="AlphaFoldDB" id="A0A835TFV2"/>
<feature type="region of interest" description="Disordered" evidence="1">
    <location>
        <begin position="153"/>
        <end position="196"/>
    </location>
</feature>
<feature type="compositionally biased region" description="Basic and acidic residues" evidence="1">
    <location>
        <begin position="635"/>
        <end position="644"/>
    </location>
</feature>
<dbReference type="Proteomes" id="UP000613740">
    <property type="component" value="Unassembled WGS sequence"/>
</dbReference>
<accession>A0A835TFV2</accession>
<organism evidence="2 3">
    <name type="scientific">Chlamydomonas schloesseri</name>
    <dbReference type="NCBI Taxonomy" id="2026947"/>
    <lineage>
        <taxon>Eukaryota</taxon>
        <taxon>Viridiplantae</taxon>
        <taxon>Chlorophyta</taxon>
        <taxon>core chlorophytes</taxon>
        <taxon>Chlorophyceae</taxon>
        <taxon>CS clade</taxon>
        <taxon>Chlamydomonadales</taxon>
        <taxon>Chlamydomonadaceae</taxon>
        <taxon>Chlamydomonas</taxon>
    </lineage>
</organism>
<dbReference type="OrthoDB" id="5952526at2759"/>
<feature type="region of interest" description="Disordered" evidence="1">
    <location>
        <begin position="463"/>
        <end position="689"/>
    </location>
</feature>
<comment type="caution">
    <text evidence="2">The sequence shown here is derived from an EMBL/GenBank/DDBJ whole genome shotgun (WGS) entry which is preliminary data.</text>
</comment>
<name>A0A835TFV2_9CHLO</name>
<evidence type="ECO:0000256" key="1">
    <source>
        <dbReference type="SAM" id="MobiDB-lite"/>
    </source>
</evidence>
<feature type="compositionally biased region" description="Low complexity" evidence="1">
    <location>
        <begin position="428"/>
        <end position="446"/>
    </location>
</feature>
<gene>
    <name evidence="2" type="ORF">HYH02_009405</name>
</gene>
<feature type="compositionally biased region" description="Gly residues" evidence="1">
    <location>
        <begin position="367"/>
        <end position="388"/>
    </location>
</feature>
<feature type="compositionally biased region" description="Acidic residues" evidence="1">
    <location>
        <begin position="187"/>
        <end position="196"/>
    </location>
</feature>
<sequence>MHVTLDACIVPDVNGAARVDTAHVVVLDNFISEAERSELLDFITEPGWDHTRGPPSGKWQRSTRDRTDAAPTWGLTGPWLQRLAAEQLRARLEVQSRLAALYPDYNIAHMPSEDIQVQAVMPAGAGLPEGADGDADGDGMYALEEEARGVAGSMPMDEPPEPVGVNQEQQAVDGNDRARHSAGSAEAAEDGEEAEEQVAGMRAGCAFVDCNQYVANAAVHGDSYSWHVDADPSTLPYPSPWTLEYGQYVNREPGRPLFVSLLLYLNPTWERGWDAETLFLDTPSDCGVLVRPKPYRAVLLDQDVLHRLSPPSAAAGGRPRYSLVWKLVFLPRRPGQRVSLARRDWGRPAPFGSAALLEHVVAGLQGGGGGGGSSSKGPGTVGAGGRLSGGQAQTGQHNKVDEGAAATAADVPEACGGPAAGAPGGVPGPHQQQHQQQQAAAAHTGAGQATGTCAEVAAAPKPLSAAAKKRKRRTEAARRKKLKLEEGGGAGEAHVAGKGAPATGAADEDSNSSEGPIGMEAAAGGEVTTSTGTAAIAERKGGGPPQPAAGKGVPGPVAPPGQGKRKGKRGGLRAKQKKELADARAAAAQRPVPIGPWNSRWGPPPRPAVPLLAQAQPTVQQPQSQPPAQAQPHVAVEDMGHAGERTGATSPATSSAHGMKGLQPRSSEGGDVAVTKRKTTRGGARQRKKKAAAVMAAAPGASVPEAGAIYVHPAAQTPAPGGG</sequence>
<feature type="region of interest" description="Disordered" evidence="1">
    <location>
        <begin position="47"/>
        <end position="73"/>
    </location>
</feature>
<keyword evidence="3" id="KW-1185">Reference proteome</keyword>
<evidence type="ECO:0008006" key="4">
    <source>
        <dbReference type="Google" id="ProtNLM"/>
    </source>
</evidence>
<reference evidence="2" key="1">
    <citation type="journal article" date="2020" name="bioRxiv">
        <title>Comparative genomics of Chlamydomonas.</title>
        <authorList>
            <person name="Craig R.J."/>
            <person name="Hasan A.R."/>
            <person name="Ness R.W."/>
            <person name="Keightley P.D."/>
        </authorList>
    </citation>
    <scope>NUCLEOTIDE SEQUENCE</scope>
    <source>
        <strain evidence="2">CCAP 11/173</strain>
    </source>
</reference>
<feature type="compositionally biased region" description="Basic residues" evidence="1">
    <location>
        <begin position="675"/>
        <end position="689"/>
    </location>
</feature>
<feature type="region of interest" description="Disordered" evidence="1">
    <location>
        <begin position="367"/>
        <end position="446"/>
    </location>
</feature>
<feature type="compositionally biased region" description="Low complexity" evidence="1">
    <location>
        <begin position="613"/>
        <end position="634"/>
    </location>
</feature>
<proteinExistence type="predicted"/>
<dbReference type="PANTHER" id="PTHR35169">
    <property type="entry name" value="FE2OG DIOXYGENASE DOMAIN-CONTAINING PROTEIN"/>
    <property type="match status" value="1"/>
</dbReference>
<evidence type="ECO:0000313" key="3">
    <source>
        <dbReference type="Proteomes" id="UP000613740"/>
    </source>
</evidence>
<feature type="compositionally biased region" description="Gly residues" evidence="1">
    <location>
        <begin position="418"/>
        <end position="427"/>
    </location>
</feature>
<dbReference type="Gene3D" id="2.60.120.620">
    <property type="entry name" value="q2cbj1_9rhob like domain"/>
    <property type="match status" value="1"/>
</dbReference>
<feature type="compositionally biased region" description="Polar residues" evidence="1">
    <location>
        <begin position="647"/>
        <end position="656"/>
    </location>
</feature>
<protein>
    <recommendedName>
        <fullName evidence="4">Fe2OG dioxygenase domain-containing protein</fullName>
    </recommendedName>
</protein>
<dbReference type="PANTHER" id="PTHR35169:SF1">
    <property type="entry name" value="PROLYL 4-HYDROXYLASE ALPHA SUBUNIT FE(2+) 2OG DIOXYGENASE DOMAIN-CONTAINING PROTEIN"/>
    <property type="match status" value="1"/>
</dbReference>
<feature type="compositionally biased region" description="Basic residues" evidence="1">
    <location>
        <begin position="563"/>
        <end position="576"/>
    </location>
</feature>
<dbReference type="EMBL" id="JAEHOD010000031">
    <property type="protein sequence ID" value="KAG2443341.1"/>
    <property type="molecule type" value="Genomic_DNA"/>
</dbReference>